<name>A0A7G9YKB3_9EURY</name>
<dbReference type="PROSITE" id="PS51257">
    <property type="entry name" value="PROKAR_LIPOPROTEIN"/>
    <property type="match status" value="1"/>
</dbReference>
<evidence type="ECO:0008006" key="3">
    <source>
        <dbReference type="Google" id="ProtNLM"/>
    </source>
</evidence>
<gene>
    <name evidence="2" type="ORF">BMBEPEAL_00011</name>
</gene>
<evidence type="ECO:0000313" key="2">
    <source>
        <dbReference type="EMBL" id="QNO48447.1"/>
    </source>
</evidence>
<organism evidence="2">
    <name type="scientific">Candidatus Methanogaster sp. ANME-2c ERB4</name>
    <dbReference type="NCBI Taxonomy" id="2759911"/>
    <lineage>
        <taxon>Archaea</taxon>
        <taxon>Methanobacteriati</taxon>
        <taxon>Methanobacteriota</taxon>
        <taxon>Stenosarchaea group</taxon>
        <taxon>Methanomicrobia</taxon>
        <taxon>Methanosarcinales</taxon>
        <taxon>ANME-2 cluster</taxon>
        <taxon>Candidatus Methanogasteraceae</taxon>
        <taxon>Candidatus Methanogaster</taxon>
    </lineage>
</organism>
<protein>
    <recommendedName>
        <fullName evidence="3">Lipoprotein</fullName>
    </recommendedName>
</protein>
<dbReference type="AlphaFoldDB" id="A0A7G9YKB3"/>
<evidence type="ECO:0000256" key="1">
    <source>
        <dbReference type="SAM" id="MobiDB-lite"/>
    </source>
</evidence>
<feature type="region of interest" description="Disordered" evidence="1">
    <location>
        <begin position="252"/>
        <end position="272"/>
    </location>
</feature>
<accession>A0A7G9YKB3</accession>
<proteinExistence type="predicted"/>
<dbReference type="EMBL" id="MT631345">
    <property type="protein sequence ID" value="QNO48447.1"/>
    <property type="molecule type" value="Genomic_DNA"/>
</dbReference>
<reference evidence="2" key="1">
    <citation type="submission" date="2020-06" db="EMBL/GenBank/DDBJ databases">
        <title>Unique genomic features of the anaerobic methanotrophic archaea.</title>
        <authorList>
            <person name="Chadwick G.L."/>
            <person name="Skennerton C.T."/>
            <person name="Laso-Perez R."/>
            <person name="Leu A.O."/>
            <person name="Speth D.R."/>
            <person name="Yu H."/>
            <person name="Morgan-Lang C."/>
            <person name="Hatzenpichler R."/>
            <person name="Goudeau D."/>
            <person name="Malmstrom R."/>
            <person name="Brazelton W.J."/>
            <person name="Woyke T."/>
            <person name="Hallam S.J."/>
            <person name="Tyson G.W."/>
            <person name="Wegener G."/>
            <person name="Boetius A."/>
            <person name="Orphan V."/>
        </authorList>
    </citation>
    <scope>NUCLEOTIDE SEQUENCE</scope>
</reference>
<sequence length="272" mass="29610">MKHVRIIAVVFALALAIAFSGCVDSDSGKQKESQGDGAPSGTAHYLDLIDVTSLHYTATVSADDEDTAVFEEWRKKSGDIWFFKLVLTSNQGADSVTVLQNAEGMYMIDAESGTAIKTKECSNDNLGFMNPFWAAYGCYSDDSAWDDSWITDSDATYLGRKAVKLDYGKVWQLAGAFTGEDIDMERADLIVDKQTGFTLLLDWACTYEGESESMHYEVTEFDVDTNIPDDTFELPAGAEMVDLTALGEMGGEMPDEMPDMASGGPGTPPLPE</sequence>